<accession>A0ACC2RUB0</accession>
<gene>
    <name evidence="1" type="ORF">DSO57_1022287</name>
</gene>
<reference evidence="1" key="1">
    <citation type="submission" date="2022-04" db="EMBL/GenBank/DDBJ databases">
        <title>Genome of the entomopathogenic fungus Entomophthora muscae.</title>
        <authorList>
            <person name="Elya C."/>
            <person name="Lovett B.R."/>
            <person name="Lee E."/>
            <person name="Macias A.M."/>
            <person name="Hajek A.E."/>
            <person name="De Bivort B.L."/>
            <person name="Kasson M.T."/>
            <person name="De Fine Licht H.H."/>
            <person name="Stajich J.E."/>
        </authorList>
    </citation>
    <scope>NUCLEOTIDE SEQUENCE</scope>
    <source>
        <strain evidence="1">Berkeley</strain>
    </source>
</reference>
<comment type="caution">
    <text evidence="1">The sequence shown here is derived from an EMBL/GenBank/DDBJ whole genome shotgun (WGS) entry which is preliminary data.</text>
</comment>
<name>A0ACC2RUB0_9FUNG</name>
<evidence type="ECO:0000313" key="1">
    <source>
        <dbReference type="EMBL" id="KAJ9053642.1"/>
    </source>
</evidence>
<dbReference type="EMBL" id="QTSX02006501">
    <property type="protein sequence ID" value="KAJ9053642.1"/>
    <property type="molecule type" value="Genomic_DNA"/>
</dbReference>
<evidence type="ECO:0000313" key="2">
    <source>
        <dbReference type="Proteomes" id="UP001165960"/>
    </source>
</evidence>
<proteinExistence type="predicted"/>
<keyword evidence="2" id="KW-1185">Reference proteome</keyword>
<protein>
    <submittedName>
        <fullName evidence="1">Uncharacterized protein</fullName>
    </submittedName>
</protein>
<dbReference type="Proteomes" id="UP001165960">
    <property type="component" value="Unassembled WGS sequence"/>
</dbReference>
<organism evidence="1 2">
    <name type="scientific">Entomophthora muscae</name>
    <dbReference type="NCBI Taxonomy" id="34485"/>
    <lineage>
        <taxon>Eukaryota</taxon>
        <taxon>Fungi</taxon>
        <taxon>Fungi incertae sedis</taxon>
        <taxon>Zoopagomycota</taxon>
        <taxon>Entomophthoromycotina</taxon>
        <taxon>Entomophthoromycetes</taxon>
        <taxon>Entomophthorales</taxon>
        <taxon>Entomophthoraceae</taxon>
        <taxon>Entomophthora</taxon>
    </lineage>
</organism>
<sequence>MEIEELDTLQDQLNLWLNLVSVVCGLVVVAVIFGCMCVSYEIMDRVSIRFTLAISIVDVLKAFSIMLFTKCREDGAICSAIGFSFYYFTLVYLFLNMTVALNLQLVFIHDIVFGKEKLMWAVSLGLPLLLLAPPLFSGRFGMTYEGGLCDMRDPASYETEVYLFSCFIVWGFLAIIYCTIAATMVNMQLYKKKTVIDSIIQTKHNDNADILSDNLVLKKKILKLINRV</sequence>